<feature type="region of interest" description="Disordered" evidence="1">
    <location>
        <begin position="1"/>
        <end position="82"/>
    </location>
</feature>
<feature type="region of interest" description="Disordered" evidence="1">
    <location>
        <begin position="94"/>
        <end position="298"/>
    </location>
</feature>
<feature type="region of interest" description="Disordered" evidence="1">
    <location>
        <begin position="401"/>
        <end position="539"/>
    </location>
</feature>
<dbReference type="VEuPathDB" id="FungiDB:I7I53_04843"/>
<feature type="compositionally biased region" description="Low complexity" evidence="1">
    <location>
        <begin position="35"/>
        <end position="44"/>
    </location>
</feature>
<dbReference type="EMBL" id="CP069106">
    <property type="protein sequence ID" value="QSS56585.1"/>
    <property type="molecule type" value="Genomic_DNA"/>
</dbReference>
<feature type="region of interest" description="Disordered" evidence="1">
    <location>
        <begin position="645"/>
        <end position="692"/>
    </location>
</feature>
<evidence type="ECO:0000313" key="3">
    <source>
        <dbReference type="EMBL" id="QSS56585.1"/>
    </source>
</evidence>
<feature type="compositionally biased region" description="Basic and acidic residues" evidence="1">
    <location>
        <begin position="270"/>
        <end position="280"/>
    </location>
</feature>
<evidence type="ECO:0000313" key="2">
    <source>
        <dbReference type="EMBL" id="EGC45954.1"/>
    </source>
</evidence>
<evidence type="ECO:0000313" key="4">
    <source>
        <dbReference type="Proteomes" id="UP000008142"/>
    </source>
</evidence>
<evidence type="ECO:0000256" key="1">
    <source>
        <dbReference type="SAM" id="MobiDB-lite"/>
    </source>
</evidence>
<feature type="compositionally biased region" description="Basic residues" evidence="1">
    <location>
        <begin position="813"/>
        <end position="825"/>
    </location>
</feature>
<feature type="compositionally biased region" description="Low complexity" evidence="1">
    <location>
        <begin position="96"/>
        <end position="105"/>
    </location>
</feature>
<sequence length="919" mass="101515">MPSVNTLEPSPITPRADHPGLKAHRPLPRKRDILPTQESTSIPPSSSPRPDVTPPSNGYAYPTAPALPLTPPGLGLGACEKSSNGISREISHELIPGTTGTGTPTHQLSPPTPDITPPRAFSQFKKREGLTPIHPSMSSRAESFTTAREALSSEEEELERRNVPATPLLRPAKHKLPHPLRTNTSSWEPEISKNAGPLGDGVVAEGMNVSQTDAATFDSFDGQRAKPQEIVTTKFQTRKHKRRPILGEHDPFSQVSSSPSDLHHISKSSSSRERSLKQRVQDSQNTPHTSSVEGFAEDIGWTAEQEQPDMSERIHIWRLSGISTTSTVEAIVIDSPPRKLPTLRHTKKKVSLRSASSPLPKSHFDDSTSSLADSHPRLLRRSARITNENRWSVSSDMSFAASATSTRPKPKHDVVPVVVIPQRRSSLKSTHSGSKDHSRTHSLGSSCRPATAPDNSIGSFDIARRTRRTLSASLPSTTSKNVGCGSYSSGPVIPQRKSSLSAPTSRNNSRAPSLTLESLRHALPPASQPSAPERRNHSAMDYGAMDPVSIKIPAQEPAKQFANLTPHTSQQPCDENGPMISPSLTLTPFQASIQSLSPGPVEIHEARAVPFFFHNNKSLLLVDQQPITESRAVQELRTSPGDMEMKVVRPTTPDTSNQDTIADVDSPLRNPRPPPKPPAVKVIPPTPMDEINQPAVPETINSEKFNGGMRRLGSVRRALSSRRRAETYTAPVLSQNVRNPKAGKHIDSKLHPFWLPRPFWEGLVDSDIDGEGITRPDSPSTRNIDDLYVSNSLGIPHKRVVFAGPLSVLRRMSNRSRHRTTHRKSGNQEFPSFYNTGFPPLRVRPTRRNRNFRPRMVLQVPIRSLQVPIRSLRELQQRILQIRRQREQDKLEERRDKLRKSIGGRILTNNTAIIFPDGR</sequence>
<reference evidence="3" key="2">
    <citation type="submission" date="2021-01" db="EMBL/GenBank/DDBJ databases">
        <title>Chromosome-level genome assembly of a human fungal pathogen reveals clustering of transcriptionally co-regulated genes.</title>
        <authorList>
            <person name="Voorhies M."/>
            <person name="Cohen S."/>
            <person name="Shea T.P."/>
            <person name="Petrus S."/>
            <person name="Munoz J.F."/>
            <person name="Poplawski S."/>
            <person name="Goldman W.E."/>
            <person name="Michael T."/>
            <person name="Cuomo C.A."/>
            <person name="Sil A."/>
            <person name="Beyhan S."/>
        </authorList>
    </citation>
    <scope>NUCLEOTIDE SEQUENCE</scope>
    <source>
        <strain evidence="3">H88</strain>
    </source>
</reference>
<dbReference type="EMBL" id="DS990639">
    <property type="protein sequence ID" value="EGC45954.1"/>
    <property type="molecule type" value="Genomic_DNA"/>
</dbReference>
<dbReference type="HOGENOM" id="CLU_326237_0_0_1"/>
<dbReference type="STRING" id="544711.F0UKK0"/>
<reference evidence="4" key="1">
    <citation type="submission" date="2008-07" db="EMBL/GenBank/DDBJ databases">
        <title>Annotation of Ajellomyces capsulatus strain H88.</title>
        <authorList>
            <person name="Champion M."/>
            <person name="Cuomo C."/>
            <person name="Ma L.-J."/>
            <person name="Henn M.R."/>
            <person name="Sil A."/>
            <person name="Goldman B."/>
            <person name="Young S.K."/>
            <person name="Kodira C.D."/>
            <person name="Zeng Q."/>
            <person name="Koehrsen M."/>
            <person name="Alvarado L."/>
            <person name="Berlin A."/>
            <person name="Borenstein D."/>
            <person name="Chen Z."/>
            <person name="Engels R."/>
            <person name="Freedman E."/>
            <person name="Gellesch M."/>
            <person name="Goldberg J."/>
            <person name="Griggs A."/>
            <person name="Gujja S."/>
            <person name="Heiman D."/>
            <person name="Hepburn T."/>
            <person name="Howarth C."/>
            <person name="Jen D."/>
            <person name="Larson L."/>
            <person name="Lewis B."/>
            <person name="Mehta T."/>
            <person name="Park D."/>
            <person name="Pearson M."/>
            <person name="Roberts A."/>
            <person name="Saif S."/>
            <person name="Shea T."/>
            <person name="Shenoy N."/>
            <person name="Sisk P."/>
            <person name="Stolte C."/>
            <person name="Sykes S."/>
            <person name="Walk T."/>
            <person name="White J."/>
            <person name="Yandava C."/>
            <person name="Klein B."/>
            <person name="McEwen J.G."/>
            <person name="Puccia R."/>
            <person name="Goldman G.H."/>
            <person name="Felipe M.S."/>
            <person name="Nino-Vega G."/>
            <person name="San-Blas G."/>
            <person name="Taylor J."/>
            <person name="Mendoza L."/>
            <person name="Galagan J."/>
            <person name="Nusbaum C."/>
            <person name="Birren B."/>
        </authorList>
    </citation>
    <scope>NUCLEOTIDE SEQUENCE [LARGE SCALE GENOMIC DNA]</scope>
    <source>
        <strain evidence="4">H88</strain>
    </source>
</reference>
<dbReference type="OrthoDB" id="3870679at2759"/>
<accession>F0UKK0</accession>
<proteinExistence type="predicted"/>
<dbReference type="OMA" id="DERTMDY"/>
<dbReference type="Proteomes" id="UP000008142">
    <property type="component" value="Unassembled WGS sequence"/>
</dbReference>
<organism evidence="4">
    <name type="scientific">Ajellomyces capsulatus (strain H88)</name>
    <name type="common">Darling's disease fungus</name>
    <name type="synonym">Histoplasma capsulatum</name>
    <dbReference type="NCBI Taxonomy" id="544711"/>
    <lineage>
        <taxon>Eukaryota</taxon>
        <taxon>Fungi</taxon>
        <taxon>Dikarya</taxon>
        <taxon>Ascomycota</taxon>
        <taxon>Pezizomycotina</taxon>
        <taxon>Eurotiomycetes</taxon>
        <taxon>Eurotiomycetidae</taxon>
        <taxon>Onygenales</taxon>
        <taxon>Ajellomycetaceae</taxon>
        <taxon>Histoplasma</taxon>
    </lineage>
</organism>
<feature type="region of interest" description="Disordered" evidence="1">
    <location>
        <begin position="813"/>
        <end position="832"/>
    </location>
</feature>
<protein>
    <submittedName>
        <fullName evidence="2">Uncharacterized protein</fullName>
    </submittedName>
</protein>
<feature type="compositionally biased region" description="Low complexity" evidence="1">
    <location>
        <begin position="58"/>
        <end position="67"/>
    </location>
</feature>
<name>F0UKK0_AJEC8</name>
<dbReference type="Proteomes" id="UP000663419">
    <property type="component" value="Chromosome 5"/>
</dbReference>
<feature type="compositionally biased region" description="Polar residues" evidence="1">
    <location>
        <begin position="423"/>
        <end position="432"/>
    </location>
</feature>
<gene>
    <name evidence="2" type="ORF">HCEG_05169</name>
    <name evidence="3" type="ORF">I7I53_04843</name>
</gene>
<feature type="compositionally biased region" description="Polar residues" evidence="1">
    <location>
        <begin position="281"/>
        <end position="292"/>
    </location>
</feature>
<feature type="compositionally biased region" description="Polar residues" evidence="1">
    <location>
        <begin position="469"/>
        <end position="489"/>
    </location>
</feature>
<feature type="compositionally biased region" description="Polar residues" evidence="1">
    <location>
        <begin position="496"/>
        <end position="516"/>
    </location>
</feature>
<dbReference type="AlphaFoldDB" id="F0UKK0"/>
<feature type="region of interest" description="Disordered" evidence="1">
    <location>
        <begin position="347"/>
        <end position="373"/>
    </location>
</feature>